<dbReference type="GO" id="GO:0006508">
    <property type="term" value="P:proteolysis"/>
    <property type="evidence" value="ECO:0007669"/>
    <property type="project" value="UniProtKB-KW"/>
</dbReference>
<reference evidence="5 6" key="1">
    <citation type="submission" date="2020-08" db="EMBL/GenBank/DDBJ databases">
        <title>Genomic Encyclopedia of Type Strains, Phase IV (KMG-IV): sequencing the most valuable type-strain genomes for metagenomic binning, comparative biology and taxonomic classification.</title>
        <authorList>
            <person name="Goeker M."/>
        </authorList>
    </citation>
    <scope>NUCLEOTIDE SEQUENCE [LARGE SCALE GENOMIC DNA]</scope>
    <source>
        <strain evidence="5 6">DSM 27471</strain>
    </source>
</reference>
<sequence>MKNYNAVLHLKSKDPLAVAQLSGKVSSAMAANKTVFPTPDPALEELDTETNKLNAGIEVKDGSKIKNVDIKNQAIIVYNLLKTEMIYVNKVAQGDQKTVLLSGFDCNNDPVPHSIPGKAVIRRMEDGSTACSAKIYVESLTNADRYKVEITTTPNDSKSWTTTLDYVSLNNLEIANLTRGEEIYIRVSGGNTHGWGMVSEPVSFMPR</sequence>
<evidence type="ECO:0000256" key="1">
    <source>
        <dbReference type="ARBA" id="ARBA00006067"/>
    </source>
</evidence>
<keyword evidence="3" id="KW-0788">Thiol protease</keyword>
<dbReference type="RefSeq" id="WP_183412227.1">
    <property type="nucleotide sequence ID" value="NZ_JACHYB010000001.1"/>
</dbReference>
<gene>
    <name evidence="5" type="ORF">FHX64_000482</name>
</gene>
<dbReference type="InterPro" id="IPR003961">
    <property type="entry name" value="FN3_dom"/>
</dbReference>
<evidence type="ECO:0000259" key="4">
    <source>
        <dbReference type="PROSITE" id="PS50853"/>
    </source>
</evidence>
<organism evidence="5 6">
    <name type="scientific">Microbacter margulisiae</name>
    <dbReference type="NCBI Taxonomy" id="1350067"/>
    <lineage>
        <taxon>Bacteria</taxon>
        <taxon>Pseudomonadati</taxon>
        <taxon>Bacteroidota</taxon>
        <taxon>Bacteroidia</taxon>
        <taxon>Bacteroidales</taxon>
        <taxon>Porphyromonadaceae</taxon>
        <taxon>Microbacter</taxon>
    </lineage>
</organism>
<dbReference type="SUPFAM" id="SSF49265">
    <property type="entry name" value="Fibronectin type III"/>
    <property type="match status" value="1"/>
</dbReference>
<evidence type="ECO:0000313" key="5">
    <source>
        <dbReference type="EMBL" id="MBB3186319.1"/>
    </source>
</evidence>
<dbReference type="AlphaFoldDB" id="A0A7W5H167"/>
<dbReference type="PROSITE" id="PS50853">
    <property type="entry name" value="FN3"/>
    <property type="match status" value="1"/>
</dbReference>
<proteinExistence type="inferred from homology"/>
<name>A0A7W5H167_9PORP</name>
<comment type="similarity">
    <text evidence="1">Belongs to the peptidase C25 family.</text>
</comment>
<dbReference type="EMBL" id="JACHYB010000001">
    <property type="protein sequence ID" value="MBB3186319.1"/>
    <property type="molecule type" value="Genomic_DNA"/>
</dbReference>
<feature type="domain" description="Fibronectin type-III" evidence="4">
    <location>
        <begin position="115"/>
        <end position="207"/>
    </location>
</feature>
<keyword evidence="2" id="KW-0645">Protease</keyword>
<dbReference type="Proteomes" id="UP000544222">
    <property type="component" value="Unassembled WGS sequence"/>
</dbReference>
<dbReference type="InterPro" id="IPR013783">
    <property type="entry name" value="Ig-like_fold"/>
</dbReference>
<comment type="caution">
    <text evidence="5">The sequence shown here is derived from an EMBL/GenBank/DDBJ whole genome shotgun (WGS) entry which is preliminary data.</text>
</comment>
<protein>
    <recommendedName>
        <fullName evidence="4">Fibronectin type-III domain-containing protein</fullName>
    </recommendedName>
</protein>
<evidence type="ECO:0000256" key="2">
    <source>
        <dbReference type="ARBA" id="ARBA00022670"/>
    </source>
</evidence>
<dbReference type="Gene3D" id="2.60.40.10">
    <property type="entry name" value="Immunoglobulins"/>
    <property type="match status" value="1"/>
</dbReference>
<dbReference type="GO" id="GO:0008234">
    <property type="term" value="F:cysteine-type peptidase activity"/>
    <property type="evidence" value="ECO:0007669"/>
    <property type="project" value="UniProtKB-KW"/>
</dbReference>
<accession>A0A7W5H167</accession>
<keyword evidence="3" id="KW-0378">Hydrolase</keyword>
<evidence type="ECO:0000256" key="3">
    <source>
        <dbReference type="ARBA" id="ARBA00022807"/>
    </source>
</evidence>
<evidence type="ECO:0000313" key="6">
    <source>
        <dbReference type="Proteomes" id="UP000544222"/>
    </source>
</evidence>
<keyword evidence="6" id="KW-1185">Reference proteome</keyword>
<dbReference type="InterPro" id="IPR036116">
    <property type="entry name" value="FN3_sf"/>
</dbReference>